<dbReference type="Proteomes" id="UP000266861">
    <property type="component" value="Unassembled WGS sequence"/>
</dbReference>
<organism evidence="1 2">
    <name type="scientific">Diversispora epigaea</name>
    <dbReference type="NCBI Taxonomy" id="1348612"/>
    <lineage>
        <taxon>Eukaryota</taxon>
        <taxon>Fungi</taxon>
        <taxon>Fungi incertae sedis</taxon>
        <taxon>Mucoromycota</taxon>
        <taxon>Glomeromycotina</taxon>
        <taxon>Glomeromycetes</taxon>
        <taxon>Diversisporales</taxon>
        <taxon>Diversisporaceae</taxon>
        <taxon>Diversispora</taxon>
    </lineage>
</organism>
<proteinExistence type="predicted"/>
<dbReference type="OrthoDB" id="2416168at2759"/>
<gene>
    <name evidence="1" type="ORF">Glove_479g11</name>
</gene>
<evidence type="ECO:0000313" key="1">
    <source>
        <dbReference type="EMBL" id="RHZ51365.1"/>
    </source>
</evidence>
<evidence type="ECO:0000313" key="2">
    <source>
        <dbReference type="Proteomes" id="UP000266861"/>
    </source>
</evidence>
<accession>A0A397GKE9</accession>
<sequence>MYLLEEEINQFEIDAQNWICTFYYSTQGYINSSQILGLYRKEDVTPYMYVFAKHVPQFLHQLKKKDLSLQVFSTSSPDKKKILEKFPVSQFISEEEINQFEIDAQNWICTFYYSTQGYINSSQILGLYRKEDVTPYMYVFAKHVPQFLHQLKKKDLSLQVFSTSSIEKKNHKQVRLFFGGTTIGEGIDGESAVYNIRKF</sequence>
<name>A0A397GKE9_9GLOM</name>
<keyword evidence="2" id="KW-1185">Reference proteome</keyword>
<dbReference type="AlphaFoldDB" id="A0A397GKE9"/>
<comment type="caution">
    <text evidence="1">The sequence shown here is derived from an EMBL/GenBank/DDBJ whole genome shotgun (WGS) entry which is preliminary data.</text>
</comment>
<dbReference type="EMBL" id="PQFF01000418">
    <property type="protein sequence ID" value="RHZ51365.1"/>
    <property type="molecule type" value="Genomic_DNA"/>
</dbReference>
<reference evidence="1 2" key="1">
    <citation type="submission" date="2018-08" db="EMBL/GenBank/DDBJ databases">
        <title>Genome and evolution of the arbuscular mycorrhizal fungus Diversispora epigaea (formerly Glomus versiforme) and its bacterial endosymbionts.</title>
        <authorList>
            <person name="Sun X."/>
            <person name="Fei Z."/>
            <person name="Harrison M."/>
        </authorList>
    </citation>
    <scope>NUCLEOTIDE SEQUENCE [LARGE SCALE GENOMIC DNA]</scope>
    <source>
        <strain evidence="1 2">IT104</strain>
    </source>
</reference>
<protein>
    <submittedName>
        <fullName evidence="1">Uncharacterized protein</fullName>
    </submittedName>
</protein>